<gene>
    <name evidence="1" type="ORF">MELIAE_LOCUS7479</name>
</gene>
<proteinExistence type="predicted"/>
<dbReference type="AlphaFoldDB" id="A0A9P0B8I6"/>
<keyword evidence="2" id="KW-1185">Reference proteome</keyword>
<dbReference type="OrthoDB" id="6776719at2759"/>
<evidence type="ECO:0000313" key="2">
    <source>
        <dbReference type="Proteomes" id="UP001154078"/>
    </source>
</evidence>
<accession>A0A9P0B8I6</accession>
<organism evidence="1 2">
    <name type="scientific">Brassicogethes aeneus</name>
    <name type="common">Rape pollen beetle</name>
    <name type="synonym">Meligethes aeneus</name>
    <dbReference type="NCBI Taxonomy" id="1431903"/>
    <lineage>
        <taxon>Eukaryota</taxon>
        <taxon>Metazoa</taxon>
        <taxon>Ecdysozoa</taxon>
        <taxon>Arthropoda</taxon>
        <taxon>Hexapoda</taxon>
        <taxon>Insecta</taxon>
        <taxon>Pterygota</taxon>
        <taxon>Neoptera</taxon>
        <taxon>Endopterygota</taxon>
        <taxon>Coleoptera</taxon>
        <taxon>Polyphaga</taxon>
        <taxon>Cucujiformia</taxon>
        <taxon>Nitidulidae</taxon>
        <taxon>Meligethinae</taxon>
        <taxon>Brassicogethes</taxon>
    </lineage>
</organism>
<reference evidence="1" key="1">
    <citation type="submission" date="2021-12" db="EMBL/GenBank/DDBJ databases">
        <authorList>
            <person name="King R."/>
        </authorList>
    </citation>
    <scope>NUCLEOTIDE SEQUENCE</scope>
</reference>
<evidence type="ECO:0000313" key="1">
    <source>
        <dbReference type="EMBL" id="CAH0556573.1"/>
    </source>
</evidence>
<sequence>MKNILSLEVTNPYIESQDMLIYSSLPAKLDLSANHKSYKLLAPVVHWDGKLFPFRTEAEKVDRLAVLVTRGDIEQFLAVPALPNSTGKEQAAAMYDVLLKRNLEYLDEYKNIDKEISQVVSKIVYHLWYLNPLNVSLSFFDDEISILTKRSMVEALRKIKPNEERIKRLMIKDIKQKEIENFICDRSKEFFDKLSLPTDFLETDSTDWNENSYKQCLDIVNKIKVVND</sequence>
<name>A0A9P0B8I6_BRAAE</name>
<dbReference type="EMBL" id="OV121136">
    <property type="protein sequence ID" value="CAH0556573.1"/>
    <property type="molecule type" value="Genomic_DNA"/>
</dbReference>
<protein>
    <submittedName>
        <fullName evidence="1">Uncharacterized protein</fullName>
    </submittedName>
</protein>
<dbReference type="Proteomes" id="UP001154078">
    <property type="component" value="Chromosome 5"/>
</dbReference>